<keyword evidence="2" id="KW-1185">Reference proteome</keyword>
<accession>A0A2S9YCY1</accession>
<proteinExistence type="predicted"/>
<evidence type="ECO:0000313" key="1">
    <source>
        <dbReference type="EMBL" id="PRQ02980.1"/>
    </source>
</evidence>
<dbReference type="Gene3D" id="3.40.50.1820">
    <property type="entry name" value="alpha/beta hydrolase"/>
    <property type="match status" value="1"/>
</dbReference>
<dbReference type="InterPro" id="IPR000801">
    <property type="entry name" value="Esterase-like"/>
</dbReference>
<dbReference type="Pfam" id="PF00756">
    <property type="entry name" value="Esterase"/>
    <property type="match status" value="1"/>
</dbReference>
<organism evidence="1 2">
    <name type="scientific">Enhygromyxa salina</name>
    <dbReference type="NCBI Taxonomy" id="215803"/>
    <lineage>
        <taxon>Bacteria</taxon>
        <taxon>Pseudomonadati</taxon>
        <taxon>Myxococcota</taxon>
        <taxon>Polyangia</taxon>
        <taxon>Nannocystales</taxon>
        <taxon>Nannocystaceae</taxon>
        <taxon>Enhygromyxa</taxon>
    </lineage>
</organism>
<dbReference type="RefSeq" id="WP_106391408.1">
    <property type="nucleotide sequence ID" value="NZ_PVNK01000108.1"/>
</dbReference>
<comment type="caution">
    <text evidence="1">The sequence shown here is derived from an EMBL/GenBank/DDBJ whole genome shotgun (WGS) entry which is preliminary data.</text>
</comment>
<dbReference type="InterPro" id="IPR029058">
    <property type="entry name" value="AB_hydrolase_fold"/>
</dbReference>
<dbReference type="EMBL" id="PVNK01000108">
    <property type="protein sequence ID" value="PRQ02980.1"/>
    <property type="molecule type" value="Genomic_DNA"/>
</dbReference>
<dbReference type="SUPFAM" id="SSF53474">
    <property type="entry name" value="alpha/beta-Hydrolases"/>
    <property type="match status" value="1"/>
</dbReference>
<name>A0A2S9YCY1_9BACT</name>
<protein>
    <submittedName>
        <fullName evidence="1">Putative esterase</fullName>
    </submittedName>
</protein>
<dbReference type="OrthoDB" id="9775130at2"/>
<gene>
    <name evidence="1" type="ORF">ENSA5_19190</name>
</gene>
<dbReference type="Proteomes" id="UP000237968">
    <property type="component" value="Unassembled WGS sequence"/>
</dbReference>
<dbReference type="AlphaFoldDB" id="A0A2S9YCY1"/>
<evidence type="ECO:0000313" key="2">
    <source>
        <dbReference type="Proteomes" id="UP000237968"/>
    </source>
</evidence>
<sequence>MFKKSTWYSERMQREATLARWGFNGQPVLVFPTAGGDAEEIERFLLIRALEPLIAAGRIKVYSCDSTAGHAMMVQEGTPGHRMWLLNQFHQYVRHEVVPAIRMDCNSEDIGVWTTGASIGAFHAVAVLCRWPNVFHRALGMSGTWNILRFFGTEEFSEDYFVASPLQFVPTLAGVHLDELRKRFVLLASGAGRAEDMGESWAMARALGAQGVPNRVDPWGEDWHHDWPTWRNMLPKYLDEWTS</sequence>
<reference evidence="1 2" key="1">
    <citation type="submission" date="2018-03" db="EMBL/GenBank/DDBJ databases">
        <title>Draft Genome Sequences of the Obligatory Marine Myxobacteria Enhygromyxa salina SWB005.</title>
        <authorList>
            <person name="Poehlein A."/>
            <person name="Moghaddam J.A."/>
            <person name="Harms H."/>
            <person name="Alanjari M."/>
            <person name="Koenig G.M."/>
            <person name="Daniel R."/>
            <person name="Schaeberle T.F."/>
        </authorList>
    </citation>
    <scope>NUCLEOTIDE SEQUENCE [LARGE SCALE GENOMIC DNA]</scope>
    <source>
        <strain evidence="1 2">SWB005</strain>
    </source>
</reference>